<dbReference type="GO" id="GO:0016138">
    <property type="term" value="P:glycoside biosynthetic process"/>
    <property type="evidence" value="ECO:0007669"/>
    <property type="project" value="UniProtKB-ARBA"/>
</dbReference>
<evidence type="ECO:0000256" key="3">
    <source>
        <dbReference type="ARBA" id="ARBA00022676"/>
    </source>
</evidence>
<keyword evidence="8" id="KW-0472">Membrane</keyword>
<comment type="similarity">
    <text evidence="2 6">Belongs to the UDP-glycosyltransferase family.</text>
</comment>
<comment type="caution">
    <text evidence="9">The sequence shown here is derived from an EMBL/GenBank/DDBJ whole genome shotgun (WGS) entry which is preliminary data.</text>
</comment>
<dbReference type="SUPFAM" id="SSF53756">
    <property type="entry name" value="UDP-Glycosyltransferase/glycogen phosphorylase"/>
    <property type="match status" value="1"/>
</dbReference>
<dbReference type="PANTHER" id="PTHR48047:SF150">
    <property type="entry name" value="SOLANIDINE UDP-GLUCOSE GLUCOSYLTRANSFERASE 1"/>
    <property type="match status" value="1"/>
</dbReference>
<feature type="transmembrane region" description="Helical" evidence="8">
    <location>
        <begin position="12"/>
        <end position="38"/>
    </location>
</feature>
<dbReference type="PROSITE" id="PS00375">
    <property type="entry name" value="UDPGT"/>
    <property type="match status" value="1"/>
</dbReference>
<evidence type="ECO:0000256" key="8">
    <source>
        <dbReference type="SAM" id="Phobius"/>
    </source>
</evidence>
<dbReference type="PANTHER" id="PTHR48047">
    <property type="entry name" value="GLYCOSYLTRANSFERASE"/>
    <property type="match status" value="1"/>
</dbReference>
<dbReference type="Proteomes" id="UP001237642">
    <property type="component" value="Unassembled WGS sequence"/>
</dbReference>
<keyword evidence="8" id="KW-0812">Transmembrane</keyword>
<keyword evidence="10" id="KW-1185">Reference proteome</keyword>
<organism evidence="9 10">
    <name type="scientific">Heracleum sosnowskyi</name>
    <dbReference type="NCBI Taxonomy" id="360622"/>
    <lineage>
        <taxon>Eukaryota</taxon>
        <taxon>Viridiplantae</taxon>
        <taxon>Streptophyta</taxon>
        <taxon>Embryophyta</taxon>
        <taxon>Tracheophyta</taxon>
        <taxon>Spermatophyta</taxon>
        <taxon>Magnoliopsida</taxon>
        <taxon>eudicotyledons</taxon>
        <taxon>Gunneridae</taxon>
        <taxon>Pentapetalae</taxon>
        <taxon>asterids</taxon>
        <taxon>campanulids</taxon>
        <taxon>Apiales</taxon>
        <taxon>Apiaceae</taxon>
        <taxon>Apioideae</taxon>
        <taxon>apioid superclade</taxon>
        <taxon>Tordylieae</taxon>
        <taxon>Tordyliinae</taxon>
        <taxon>Heracleum</taxon>
    </lineage>
</organism>
<keyword evidence="5" id="KW-0414">Isoprene biosynthesis</keyword>
<evidence type="ECO:0000256" key="2">
    <source>
        <dbReference type="ARBA" id="ARBA00009995"/>
    </source>
</evidence>
<dbReference type="EMBL" id="JAUIZM010000008">
    <property type="protein sequence ID" value="KAK1368366.1"/>
    <property type="molecule type" value="Genomic_DNA"/>
</dbReference>
<dbReference type="CDD" id="cd03784">
    <property type="entry name" value="GT1_Gtf-like"/>
    <property type="match status" value="1"/>
</dbReference>
<keyword evidence="8" id="KW-1133">Transmembrane helix</keyword>
<evidence type="ECO:0000256" key="4">
    <source>
        <dbReference type="ARBA" id="ARBA00022679"/>
    </source>
</evidence>
<comment type="pathway">
    <text evidence="1">Secondary metabolite biosynthesis; terpenoid biosynthesis.</text>
</comment>
<proteinExistence type="inferred from homology"/>
<evidence type="ECO:0000256" key="7">
    <source>
        <dbReference type="RuleBase" id="RU362057"/>
    </source>
</evidence>
<evidence type="ECO:0000313" key="10">
    <source>
        <dbReference type="Proteomes" id="UP001237642"/>
    </source>
</evidence>
<keyword evidence="3 6" id="KW-0328">Glycosyltransferase</keyword>
<sequence length="470" mass="52975">MADIENKNLHVVFLPYFICSHMLPLLDVAILFATLGGLKVSVITTPHNAAIFQFTINERLKSGVQIAIHSLKFPSEQVDLPEGIENFSTVTSSEQYPKLKRAIGLLQKPMENLTRSLSPHCIFSDYFFPWSVDLALELKIPRLLFFPYNFFYHFTNKPYKKVVEPATESSSVCQLPRKLKLKRSRQPNQDITEASFEASFREQFKWSYGTVHNTFLEIEPTYANMYKKSICKRSWHIGPLFHLCGRKEVRISGDCNTSSVMNCLNWLDTQKAKSVVYVCFGSMVLLNDMQLTEIVLALKASSQPFVLVTKKSMPIPGVGDFEENNGIIITGWAPQIKILNHPAVGAFMTHCGWDSVLEAMVAGVPLITCPLFAEQFHNEKLIIQILGNGVEVGSEVCNFSPEIKSPVIGNDKIKKAVMRLMRGSFESEMIRRRAEEISVMAKRATEEGGSSYNDLMALIQEIKDCVVGKE</sequence>
<reference evidence="9" key="1">
    <citation type="submission" date="2023-02" db="EMBL/GenBank/DDBJ databases">
        <title>Genome of toxic invasive species Heracleum sosnowskyi carries increased number of genes despite the absence of recent whole-genome duplications.</title>
        <authorList>
            <person name="Schelkunov M."/>
            <person name="Shtratnikova V."/>
            <person name="Makarenko M."/>
            <person name="Klepikova A."/>
            <person name="Omelchenko D."/>
            <person name="Novikova G."/>
            <person name="Obukhova E."/>
            <person name="Bogdanov V."/>
            <person name="Penin A."/>
            <person name="Logacheva M."/>
        </authorList>
    </citation>
    <scope>NUCLEOTIDE SEQUENCE</scope>
    <source>
        <strain evidence="9">Hsosn_3</strain>
        <tissue evidence="9">Leaf</tissue>
    </source>
</reference>
<dbReference type="GO" id="GO:0008299">
    <property type="term" value="P:isoprenoid biosynthetic process"/>
    <property type="evidence" value="ECO:0007669"/>
    <property type="project" value="UniProtKB-KW"/>
</dbReference>
<evidence type="ECO:0000256" key="6">
    <source>
        <dbReference type="RuleBase" id="RU003718"/>
    </source>
</evidence>
<dbReference type="GO" id="GO:0035251">
    <property type="term" value="F:UDP-glucosyltransferase activity"/>
    <property type="evidence" value="ECO:0007669"/>
    <property type="project" value="TreeGrafter"/>
</dbReference>
<reference evidence="9" key="2">
    <citation type="submission" date="2023-05" db="EMBL/GenBank/DDBJ databases">
        <authorList>
            <person name="Schelkunov M.I."/>
        </authorList>
    </citation>
    <scope>NUCLEOTIDE SEQUENCE</scope>
    <source>
        <strain evidence="9">Hsosn_3</strain>
        <tissue evidence="9">Leaf</tissue>
    </source>
</reference>
<dbReference type="InterPro" id="IPR035595">
    <property type="entry name" value="UDP_glycos_trans_CS"/>
</dbReference>
<dbReference type="FunFam" id="3.40.50.2000:FF:000060">
    <property type="entry name" value="Glycosyltransferase"/>
    <property type="match status" value="1"/>
</dbReference>
<name>A0AAD8HKK6_9APIA</name>
<evidence type="ECO:0000256" key="5">
    <source>
        <dbReference type="ARBA" id="ARBA00023229"/>
    </source>
</evidence>
<dbReference type="Pfam" id="PF00201">
    <property type="entry name" value="UDPGT"/>
    <property type="match status" value="1"/>
</dbReference>
<dbReference type="Gene3D" id="3.40.50.2000">
    <property type="entry name" value="Glycogen Phosphorylase B"/>
    <property type="match status" value="2"/>
</dbReference>
<evidence type="ECO:0000313" key="9">
    <source>
        <dbReference type="EMBL" id="KAK1368366.1"/>
    </source>
</evidence>
<keyword evidence="4 6" id="KW-0808">Transferase</keyword>
<protein>
    <recommendedName>
        <fullName evidence="7">Glycosyltransferase</fullName>
        <ecNumber evidence="7">2.4.1.-</ecNumber>
    </recommendedName>
</protein>
<accession>A0AAD8HKK6</accession>
<dbReference type="AlphaFoldDB" id="A0AAD8HKK6"/>
<evidence type="ECO:0000256" key="1">
    <source>
        <dbReference type="ARBA" id="ARBA00004721"/>
    </source>
</evidence>
<dbReference type="InterPro" id="IPR002213">
    <property type="entry name" value="UDP_glucos_trans"/>
</dbReference>
<dbReference type="EC" id="2.4.1.-" evidence="7"/>
<gene>
    <name evidence="9" type="ORF">POM88_034458</name>
</gene>